<dbReference type="EMBL" id="JH660636">
    <property type="protein sequence ID" value="EIM30651.1"/>
    <property type="molecule type" value="Genomic_DNA"/>
</dbReference>
<dbReference type="Proteomes" id="UP000003947">
    <property type="component" value="Unassembled WGS sequence"/>
</dbReference>
<dbReference type="InterPro" id="IPR036390">
    <property type="entry name" value="WH_DNA-bd_sf"/>
</dbReference>
<evidence type="ECO:0000256" key="1">
    <source>
        <dbReference type="SAM" id="MobiDB-lite"/>
    </source>
</evidence>
<sequence>MKAAVARDETDRPERTVAPFSLSHAEGEADALKAALFKAAQHAGIGLKLLGTDRAVLAALVACFHSRPLTGSSYVVWPSDQTLVDRTRRSRRTVHYSLNRLIDLGLIDREASATRRRFAITRRDKTVVKAFGINLEPLLVRAGELSEAAASVRLQREQEANLGTMIAAERAAMKRALAALQVSDPERLADWVSRFDRFDAETPRWTKSARPSEELLGRWTAERRAIESELPKSRNSLFFSAQIAHQHASGCAPVETLPKNLNEVCYKAASAFDDRAGKGGASSGRPIDTDTVAPEGLGEARVGVRGADLDVLSSHPGVRRASEGHKCWAEAEAYELGFHPAEAQEVLALLAPLSVAIGKSGRALGGITDVIQGAHRLRRVIGLNQMAWVEALATIGDLDTYMLAYWTVQQSCLAERGLVPTVTNSAGLFRSSIQKIASGAFSLRQALVLAARKAGPKTPSDVANLSRGKPNSREDSEFNPFLRDSRVSACYGVNQKVRFSGRLHLSEAPEQPLESKTTH</sequence>
<dbReference type="STRING" id="864069.MicloDRAFT_00005540"/>
<dbReference type="AlphaFoldDB" id="I4Z359"/>
<evidence type="ECO:0000259" key="2">
    <source>
        <dbReference type="Pfam" id="PF03428"/>
    </source>
</evidence>
<dbReference type="PATRIC" id="fig|864069.3.peg.609"/>
<organism evidence="3 4">
    <name type="scientific">Microvirga lotononidis</name>
    <dbReference type="NCBI Taxonomy" id="864069"/>
    <lineage>
        <taxon>Bacteria</taxon>
        <taxon>Pseudomonadati</taxon>
        <taxon>Pseudomonadota</taxon>
        <taxon>Alphaproteobacteria</taxon>
        <taxon>Hyphomicrobiales</taxon>
        <taxon>Methylobacteriaceae</taxon>
        <taxon>Microvirga</taxon>
    </lineage>
</organism>
<dbReference type="OrthoDB" id="7488837at2"/>
<dbReference type="RefSeq" id="WP_009489161.1">
    <property type="nucleotide sequence ID" value="NZ_CP141049.1"/>
</dbReference>
<proteinExistence type="predicted"/>
<evidence type="ECO:0000313" key="3">
    <source>
        <dbReference type="EMBL" id="EIM30651.1"/>
    </source>
</evidence>
<keyword evidence="4" id="KW-1185">Reference proteome</keyword>
<feature type="region of interest" description="Disordered" evidence="1">
    <location>
        <begin position="456"/>
        <end position="479"/>
    </location>
</feature>
<dbReference type="HOGENOM" id="CLU_524587_0_0_5"/>
<dbReference type="Pfam" id="PF03428">
    <property type="entry name" value="RP-C"/>
    <property type="match status" value="1"/>
</dbReference>
<evidence type="ECO:0000313" key="4">
    <source>
        <dbReference type="Proteomes" id="UP000003947"/>
    </source>
</evidence>
<accession>I4Z359</accession>
<dbReference type="InterPro" id="IPR005090">
    <property type="entry name" value="RepC_N"/>
</dbReference>
<protein>
    <submittedName>
        <fullName evidence="3">Replication protein C N-terminal domain</fullName>
    </submittedName>
</protein>
<dbReference type="SUPFAM" id="SSF46785">
    <property type="entry name" value="Winged helix' DNA-binding domain"/>
    <property type="match status" value="1"/>
</dbReference>
<name>I4Z359_9HYPH</name>
<dbReference type="eggNOG" id="COG1414">
    <property type="taxonomic scope" value="Bacteria"/>
</dbReference>
<gene>
    <name evidence="3" type="ORF">MicloDRAFT_00005540</name>
</gene>
<reference evidence="3 4" key="1">
    <citation type="submission" date="2012-02" db="EMBL/GenBank/DDBJ databases">
        <title>Improved High-Quality Draft sequence of Microvirga sp. WSM3557.</title>
        <authorList>
            <consortium name="US DOE Joint Genome Institute"/>
            <person name="Lucas S."/>
            <person name="Han J."/>
            <person name="Lapidus A."/>
            <person name="Cheng J.-F."/>
            <person name="Goodwin L."/>
            <person name="Pitluck S."/>
            <person name="Peters L."/>
            <person name="Zhang X."/>
            <person name="Detter J.C."/>
            <person name="Han C."/>
            <person name="Tapia R."/>
            <person name="Land M."/>
            <person name="Hauser L."/>
            <person name="Kyrpides N."/>
            <person name="Ivanova N."/>
            <person name="Pagani I."/>
            <person name="Brau L."/>
            <person name="Yates R."/>
            <person name="O'Hara G."/>
            <person name="Rui T."/>
            <person name="Howieson J."/>
            <person name="Reeve W."/>
            <person name="Woyke T."/>
        </authorList>
    </citation>
    <scope>NUCLEOTIDE SEQUENCE [LARGE SCALE GENOMIC DNA]</scope>
    <source>
        <strain evidence="3 4">WSM3557</strain>
    </source>
</reference>
<feature type="domain" description="Plasmid replication protein C N-terminal" evidence="2">
    <location>
        <begin position="27"/>
        <end position="179"/>
    </location>
</feature>